<dbReference type="EMBL" id="MZ420154">
    <property type="protein sequence ID" value="QYA18359.1"/>
    <property type="molecule type" value="Genomic_DNA"/>
</dbReference>
<evidence type="ECO:0000313" key="1">
    <source>
        <dbReference type="EMBL" id="QYA18359.1"/>
    </source>
</evidence>
<proteinExistence type="predicted"/>
<sequence>MAEDFVTMMGSSTSKAFCTGALISRDMLVGVCLYGCVKYRKQKKSHRKAHKKLKALLKESDTKPKILGFFLVDGEFTSRMFVAYKTNRLKELQVIRSTDVDVQVDVVSDRKYIKVHSEITRFHKTIIYTTNNVVTL</sequence>
<name>A0A8F8KL50_9VIRU</name>
<reference evidence="1" key="1">
    <citation type="submission" date="2021-06" db="EMBL/GenBank/DDBJ databases">
        <authorList>
            <person name="Rolland C."/>
        </authorList>
    </citation>
    <scope>NUCLEOTIDE SEQUENCE</scope>
    <source>
        <strain evidence="1">347.936635</strain>
    </source>
</reference>
<accession>A0A8F8KL50</accession>
<protein>
    <submittedName>
        <fullName evidence="1">Uncharacterized protein</fullName>
    </submittedName>
</protein>
<organism evidence="1">
    <name type="scientific">Clandestinovirus</name>
    <dbReference type="NCBI Taxonomy" id="2831644"/>
    <lineage>
        <taxon>Viruses</taxon>
    </lineage>
</organism>
<gene>
    <name evidence="1" type="ORF">KOM_12_89</name>
</gene>